<keyword evidence="4" id="KW-0812">Transmembrane</keyword>
<name>A0A7J5DTV5_NOCSI</name>
<feature type="transmembrane region" description="Helical" evidence="4">
    <location>
        <begin position="78"/>
        <end position="96"/>
    </location>
</feature>
<reference evidence="7 8" key="1">
    <citation type="submission" date="2019-09" db="EMBL/GenBank/DDBJ databases">
        <title>Pimelobacter sp. isolated from Paulinella.</title>
        <authorList>
            <person name="Jeong S.E."/>
        </authorList>
    </citation>
    <scope>NUCLEOTIDE SEQUENCE [LARGE SCALE GENOMIC DNA]</scope>
    <source>
        <strain evidence="7 8">Pch-N</strain>
    </source>
</reference>
<keyword evidence="4" id="KW-0472">Membrane</keyword>
<dbReference type="Pfam" id="PF19354">
    <property type="entry name" value="DUF5931"/>
    <property type="match status" value="1"/>
</dbReference>
<dbReference type="GO" id="GO:0000160">
    <property type="term" value="P:phosphorelay signal transduction system"/>
    <property type="evidence" value="ECO:0007669"/>
    <property type="project" value="UniProtKB-KW"/>
</dbReference>
<feature type="domain" description="DUF5931" evidence="6">
    <location>
        <begin position="14"/>
        <end position="171"/>
    </location>
</feature>
<dbReference type="AlphaFoldDB" id="A0A7J5DTV5"/>
<dbReference type="PANTHER" id="PTHR24421">
    <property type="entry name" value="NITRATE/NITRITE SENSOR PROTEIN NARX-RELATED"/>
    <property type="match status" value="1"/>
</dbReference>
<dbReference type="InterPro" id="IPR050482">
    <property type="entry name" value="Sensor_HK_TwoCompSys"/>
</dbReference>
<feature type="transmembrane region" description="Helical" evidence="4">
    <location>
        <begin position="51"/>
        <end position="72"/>
    </location>
</feature>
<keyword evidence="1" id="KW-0808">Transferase</keyword>
<evidence type="ECO:0000313" key="7">
    <source>
        <dbReference type="EMBL" id="KAB2808762.1"/>
    </source>
</evidence>
<dbReference type="NCBIfam" id="NF047322">
    <property type="entry name" value="HK_morpho_MacS"/>
    <property type="match status" value="1"/>
</dbReference>
<evidence type="ECO:0000256" key="2">
    <source>
        <dbReference type="ARBA" id="ARBA00022777"/>
    </source>
</evidence>
<accession>A0A7J5DTV5</accession>
<dbReference type="Gene3D" id="3.30.565.10">
    <property type="entry name" value="Histidine kinase-like ATPase, C-terminal domain"/>
    <property type="match status" value="1"/>
</dbReference>
<evidence type="ECO:0000259" key="6">
    <source>
        <dbReference type="Pfam" id="PF19354"/>
    </source>
</evidence>
<dbReference type="EMBL" id="WBVM01000002">
    <property type="protein sequence ID" value="KAB2808762.1"/>
    <property type="molecule type" value="Genomic_DNA"/>
</dbReference>
<dbReference type="InterPro" id="IPR036890">
    <property type="entry name" value="HATPase_C_sf"/>
</dbReference>
<evidence type="ECO:0000256" key="3">
    <source>
        <dbReference type="ARBA" id="ARBA00023012"/>
    </source>
</evidence>
<dbReference type="Proteomes" id="UP000449906">
    <property type="component" value="Unassembled WGS sequence"/>
</dbReference>
<evidence type="ECO:0000313" key="8">
    <source>
        <dbReference type="Proteomes" id="UP000449906"/>
    </source>
</evidence>
<protein>
    <submittedName>
        <fullName evidence="7">Histidine kinase</fullName>
    </submittedName>
</protein>
<dbReference type="InterPro" id="IPR045975">
    <property type="entry name" value="DUF5931"/>
</dbReference>
<dbReference type="PANTHER" id="PTHR24421:SF61">
    <property type="entry name" value="OXYGEN SENSOR HISTIDINE KINASE NREB"/>
    <property type="match status" value="1"/>
</dbReference>
<keyword evidence="3" id="KW-0902">Two-component regulatory system</keyword>
<dbReference type="SUPFAM" id="SSF55874">
    <property type="entry name" value="ATPase domain of HSP90 chaperone/DNA topoisomerase II/histidine kinase"/>
    <property type="match status" value="1"/>
</dbReference>
<comment type="caution">
    <text evidence="7">The sequence shown here is derived from an EMBL/GenBank/DDBJ whole genome shotgun (WGS) entry which is preliminary data.</text>
</comment>
<keyword evidence="2 7" id="KW-0418">Kinase</keyword>
<evidence type="ECO:0000256" key="1">
    <source>
        <dbReference type="ARBA" id="ARBA00022679"/>
    </source>
</evidence>
<organism evidence="7 8">
    <name type="scientific">Nocardioides simplex</name>
    <name type="common">Arthrobacter simplex</name>
    <dbReference type="NCBI Taxonomy" id="2045"/>
    <lineage>
        <taxon>Bacteria</taxon>
        <taxon>Bacillati</taxon>
        <taxon>Actinomycetota</taxon>
        <taxon>Actinomycetes</taxon>
        <taxon>Propionibacteriales</taxon>
        <taxon>Nocardioidaceae</taxon>
        <taxon>Pimelobacter</taxon>
    </lineage>
</organism>
<sequence>MTDPVGGTAAATRAAIAVEDRMFRALAVLRLVVLGYTVVLNAYRNNFEHPVLGWACVGLMVVATFVSIPVYAAPERRLPAVLLADLALAVGLLLATPVVKGEWFNATIPGYWIVGALLAWAVRYGWRGGTAAAVVLGAVDLLTRSEVHQKDWGNVFLLLLGGSMLGFVCESLKQMAAERDRAQREAAAASERARLARVVHDGVLQVLALVQRRGGELGGEAAELGRLAGEQEQALRTLIRSQQAVTASTAAESARTADLAALLGPLDARPGTEVALPAGAVPLPADAAAELVAVVRACLDNVERHVGPGAPAWILLEDLGDRVEVSVRDEGPGIPEGRLAAAEAEGRMGVSESIRGRVRDLGGTATLDTGSYGTEWVLVVPREQGSSR</sequence>
<evidence type="ECO:0000256" key="4">
    <source>
        <dbReference type="SAM" id="Phobius"/>
    </source>
</evidence>
<dbReference type="Pfam" id="PF02518">
    <property type="entry name" value="HATPase_c"/>
    <property type="match status" value="1"/>
</dbReference>
<feature type="transmembrane region" description="Helical" evidence="4">
    <location>
        <begin position="103"/>
        <end position="122"/>
    </location>
</feature>
<proteinExistence type="predicted"/>
<dbReference type="GO" id="GO:0016301">
    <property type="term" value="F:kinase activity"/>
    <property type="evidence" value="ECO:0007669"/>
    <property type="project" value="UniProtKB-KW"/>
</dbReference>
<feature type="domain" description="Histidine kinase/HSP90-like ATPase" evidence="5">
    <location>
        <begin position="290"/>
        <end position="382"/>
    </location>
</feature>
<gene>
    <name evidence="7" type="ORF">F9L07_16790</name>
</gene>
<feature type="transmembrane region" description="Helical" evidence="4">
    <location>
        <begin position="22"/>
        <end position="39"/>
    </location>
</feature>
<feature type="transmembrane region" description="Helical" evidence="4">
    <location>
        <begin position="152"/>
        <end position="172"/>
    </location>
</feature>
<dbReference type="InterPro" id="IPR003594">
    <property type="entry name" value="HATPase_dom"/>
</dbReference>
<evidence type="ECO:0000259" key="5">
    <source>
        <dbReference type="Pfam" id="PF02518"/>
    </source>
</evidence>
<keyword evidence="4" id="KW-1133">Transmembrane helix</keyword>